<dbReference type="EMBL" id="JAGSOH010000054">
    <property type="protein sequence ID" value="MBR7828337.1"/>
    <property type="molecule type" value="Genomic_DNA"/>
</dbReference>
<dbReference type="Pfam" id="PF00702">
    <property type="entry name" value="Hydrolase"/>
    <property type="match status" value="1"/>
</dbReference>
<dbReference type="Proteomes" id="UP000676325">
    <property type="component" value="Unassembled WGS sequence"/>
</dbReference>
<keyword evidence="1" id="KW-0378">Hydrolase</keyword>
<dbReference type="GO" id="GO:0016787">
    <property type="term" value="F:hydrolase activity"/>
    <property type="evidence" value="ECO:0007669"/>
    <property type="project" value="UniProtKB-KW"/>
</dbReference>
<organism evidence="1 2">
    <name type="scientific">Actinospica acidithermotolerans</name>
    <dbReference type="NCBI Taxonomy" id="2828514"/>
    <lineage>
        <taxon>Bacteria</taxon>
        <taxon>Bacillati</taxon>
        <taxon>Actinomycetota</taxon>
        <taxon>Actinomycetes</taxon>
        <taxon>Catenulisporales</taxon>
        <taxon>Actinospicaceae</taxon>
        <taxon>Actinospica</taxon>
    </lineage>
</organism>
<evidence type="ECO:0000313" key="1">
    <source>
        <dbReference type="EMBL" id="MBR7828337.1"/>
    </source>
</evidence>
<protein>
    <submittedName>
        <fullName evidence="1">HAD family hydrolase</fullName>
    </submittedName>
</protein>
<dbReference type="InterPro" id="IPR036412">
    <property type="entry name" value="HAD-like_sf"/>
</dbReference>
<proteinExistence type="predicted"/>
<reference evidence="1" key="1">
    <citation type="submission" date="2021-04" db="EMBL/GenBank/DDBJ databases">
        <title>Genome based classification of Actinospica acidithermotolerans sp. nov., an actinobacterium isolated from an Indonesian hot spring.</title>
        <authorList>
            <person name="Kusuma A.B."/>
            <person name="Putra K.E."/>
            <person name="Nafisah S."/>
            <person name="Loh J."/>
            <person name="Nouioui I."/>
            <person name="Goodfellow M."/>
        </authorList>
    </citation>
    <scope>NUCLEOTIDE SEQUENCE</scope>
    <source>
        <strain evidence="1">MGRD01-02</strain>
    </source>
</reference>
<dbReference type="Gene3D" id="3.40.50.1000">
    <property type="entry name" value="HAD superfamily/HAD-like"/>
    <property type="match status" value="1"/>
</dbReference>
<dbReference type="AlphaFoldDB" id="A0A941ED77"/>
<dbReference type="InterPro" id="IPR023214">
    <property type="entry name" value="HAD_sf"/>
</dbReference>
<comment type="caution">
    <text evidence="1">The sequence shown here is derived from an EMBL/GenBank/DDBJ whole genome shotgun (WGS) entry which is preliminary data.</text>
</comment>
<accession>A0A941ED77</accession>
<dbReference type="SUPFAM" id="SSF56784">
    <property type="entry name" value="HAD-like"/>
    <property type="match status" value="1"/>
</dbReference>
<evidence type="ECO:0000313" key="2">
    <source>
        <dbReference type="Proteomes" id="UP000676325"/>
    </source>
</evidence>
<dbReference type="RefSeq" id="WP_212519473.1">
    <property type="nucleotide sequence ID" value="NZ_JAGSOH010000054.1"/>
</dbReference>
<sequence length="248" mass="26778">MSDLLLVVDFDGTVYRGDEPVRRYARRIAAALPAPRAEHYLRVFERYLAEGVAAARQSTDTVEAAALREAVDAWGAAYGLAQRCHGVSLDVTEEAFRHSRQDMLDPGCELEVVAPLVAALTALRGTVRVVLATNSPRPGLEELLERMGVAGAFDDFVPGAGKPDGLRRLLRRELGDGLRDRPWRLFSLGDHYFNDLAPAVEIGAAAGYIDRFGRADGPATAQAPVVERLLPAIHAWVADPRSAAVAAA</sequence>
<keyword evidence="2" id="KW-1185">Reference proteome</keyword>
<name>A0A941ED77_9ACTN</name>
<gene>
    <name evidence="1" type="ORF">KDK95_18645</name>
</gene>